<dbReference type="EMBL" id="JBHSIM010000049">
    <property type="protein sequence ID" value="MFC4835298.1"/>
    <property type="molecule type" value="Genomic_DNA"/>
</dbReference>
<evidence type="ECO:0000313" key="1">
    <source>
        <dbReference type="EMBL" id="MFC4835298.1"/>
    </source>
</evidence>
<dbReference type="Gene3D" id="3.40.50.10600">
    <property type="entry name" value="SpoIIaa-like domains"/>
    <property type="match status" value="1"/>
</dbReference>
<keyword evidence="2" id="KW-1185">Reference proteome</keyword>
<gene>
    <name evidence="1" type="ORF">ACFPEL_23010</name>
</gene>
<sequence>MLETIPDMPEGIVAIKAVGTITAEDYASVVESMLEEARADGRRLRVLLQLGPEYEGFTAGAVWEKAGTWMRHPGLWHEIEGYALVSDIHWVAELVHLAGLLVPFPMRVFGNDALDEAAAWLASSVERATSADLPQGA</sequence>
<dbReference type="InterPro" id="IPR036513">
    <property type="entry name" value="STAS_dom_sf"/>
</dbReference>
<reference evidence="2" key="1">
    <citation type="journal article" date="2019" name="Int. J. Syst. Evol. Microbiol.">
        <title>The Global Catalogue of Microorganisms (GCM) 10K type strain sequencing project: providing services to taxonomists for standard genome sequencing and annotation.</title>
        <authorList>
            <consortium name="The Broad Institute Genomics Platform"/>
            <consortium name="The Broad Institute Genome Sequencing Center for Infectious Disease"/>
            <person name="Wu L."/>
            <person name="Ma J."/>
        </authorList>
    </citation>
    <scope>NUCLEOTIDE SEQUENCE [LARGE SCALE GENOMIC DNA]</scope>
    <source>
        <strain evidence="2">CCUG 50347</strain>
    </source>
</reference>
<protein>
    <submittedName>
        <fullName evidence="1">STAS/SEC14 domain-containing protein</fullName>
    </submittedName>
</protein>
<comment type="caution">
    <text evidence="1">The sequence shown here is derived from an EMBL/GenBank/DDBJ whole genome shotgun (WGS) entry which is preliminary data.</text>
</comment>
<dbReference type="InterPro" id="IPR021866">
    <property type="entry name" value="SpoIIAA-like"/>
</dbReference>
<accession>A0ABV9RNA3</accession>
<dbReference type="SUPFAM" id="SSF52091">
    <property type="entry name" value="SpoIIaa-like"/>
    <property type="match status" value="1"/>
</dbReference>
<dbReference type="RefSeq" id="WP_274187002.1">
    <property type="nucleotide sequence ID" value="NZ_BAABHN010000049.1"/>
</dbReference>
<organism evidence="1 2">
    <name type="scientific">Actinomycetospora chibensis</name>
    <dbReference type="NCBI Taxonomy" id="663606"/>
    <lineage>
        <taxon>Bacteria</taxon>
        <taxon>Bacillati</taxon>
        <taxon>Actinomycetota</taxon>
        <taxon>Actinomycetes</taxon>
        <taxon>Pseudonocardiales</taxon>
        <taxon>Pseudonocardiaceae</taxon>
        <taxon>Actinomycetospora</taxon>
    </lineage>
</organism>
<dbReference type="Proteomes" id="UP001595909">
    <property type="component" value="Unassembled WGS sequence"/>
</dbReference>
<proteinExistence type="predicted"/>
<name>A0ABV9RNA3_9PSEU</name>
<evidence type="ECO:0000313" key="2">
    <source>
        <dbReference type="Proteomes" id="UP001595909"/>
    </source>
</evidence>
<dbReference type="InterPro" id="IPR038396">
    <property type="entry name" value="SpoIIAA-like_sf"/>
</dbReference>
<dbReference type="Pfam" id="PF11964">
    <property type="entry name" value="SpoIIAA-like"/>
    <property type="match status" value="1"/>
</dbReference>